<accession>A0A4R1XNJ9</accession>
<gene>
    <name evidence="2" type="ORF">EC844_12936</name>
</gene>
<evidence type="ECO:0000313" key="2">
    <source>
        <dbReference type="EMBL" id="TCM61183.1"/>
    </source>
</evidence>
<dbReference type="OrthoDB" id="9792653at2"/>
<dbReference type="Proteomes" id="UP000294963">
    <property type="component" value="Unassembled WGS sequence"/>
</dbReference>
<dbReference type="Pfam" id="PF08238">
    <property type="entry name" value="Sel1"/>
    <property type="match status" value="6"/>
</dbReference>
<keyword evidence="3" id="KW-1185">Reference proteome</keyword>
<sequence length="278" mass="31692">MSIKITRRFKDKKGYLLTGFMLLLANSAVADSNQQLDYCETHFCELIVDEQAQRLEQAQAFDLGLDVEQDKAKALQMYQQLAEQGNVEAQWELGYKYVADPDTKQDFDRAVLYLGKAAEQNHVKAQHLLGSIYFNPGFSGYDPQKGIHWLTRAAEQDFRVAQEELGRVYELGVGTAVDYAKARHWYIKATNNGNRLASYYLALMYTNGKGMPADHDKASELLEYLNDRAVPEVSLDIAQNYHYAKNDFPLNLTQAKRWYRLAAKQGSLEAQAILEVWS</sequence>
<dbReference type="PANTHER" id="PTHR11102">
    <property type="entry name" value="SEL-1-LIKE PROTEIN"/>
    <property type="match status" value="1"/>
</dbReference>
<dbReference type="AlphaFoldDB" id="A0A4R1XNJ9"/>
<keyword evidence="1" id="KW-0732">Signal</keyword>
<proteinExistence type="predicted"/>
<feature type="chain" id="PRO_5020509829" description="Sel1 repeat family protein" evidence="1">
    <location>
        <begin position="31"/>
        <end position="278"/>
    </location>
</feature>
<protein>
    <recommendedName>
        <fullName evidence="4">Sel1 repeat family protein</fullName>
    </recommendedName>
</protein>
<evidence type="ECO:0000256" key="1">
    <source>
        <dbReference type="SAM" id="SignalP"/>
    </source>
</evidence>
<name>A0A4R1XNJ9_ACICA</name>
<dbReference type="EMBL" id="SLVJ01000029">
    <property type="protein sequence ID" value="TCM61183.1"/>
    <property type="molecule type" value="Genomic_DNA"/>
</dbReference>
<dbReference type="SUPFAM" id="SSF81901">
    <property type="entry name" value="HCP-like"/>
    <property type="match status" value="1"/>
</dbReference>
<evidence type="ECO:0000313" key="3">
    <source>
        <dbReference type="Proteomes" id="UP000294963"/>
    </source>
</evidence>
<dbReference type="InterPro" id="IPR006597">
    <property type="entry name" value="Sel1-like"/>
</dbReference>
<organism evidence="2 3">
    <name type="scientific">Acinetobacter calcoaceticus</name>
    <dbReference type="NCBI Taxonomy" id="471"/>
    <lineage>
        <taxon>Bacteria</taxon>
        <taxon>Pseudomonadati</taxon>
        <taxon>Pseudomonadota</taxon>
        <taxon>Gammaproteobacteria</taxon>
        <taxon>Moraxellales</taxon>
        <taxon>Moraxellaceae</taxon>
        <taxon>Acinetobacter</taxon>
        <taxon>Acinetobacter calcoaceticus/baumannii complex</taxon>
    </lineage>
</organism>
<dbReference type="PANTHER" id="PTHR11102:SF160">
    <property type="entry name" value="ERAD-ASSOCIATED E3 UBIQUITIN-PROTEIN LIGASE COMPONENT HRD3"/>
    <property type="match status" value="1"/>
</dbReference>
<dbReference type="InterPro" id="IPR011990">
    <property type="entry name" value="TPR-like_helical_dom_sf"/>
</dbReference>
<dbReference type="Gene3D" id="1.25.40.10">
    <property type="entry name" value="Tetratricopeptide repeat domain"/>
    <property type="match status" value="1"/>
</dbReference>
<reference evidence="2 3" key="1">
    <citation type="submission" date="2019-03" db="EMBL/GenBank/DDBJ databases">
        <title>Genomic analyses of the natural microbiome of Caenorhabditis elegans.</title>
        <authorList>
            <person name="Samuel B."/>
        </authorList>
    </citation>
    <scope>NUCLEOTIDE SEQUENCE [LARGE SCALE GENOMIC DNA]</scope>
    <source>
        <strain evidence="2 3">JUb89</strain>
    </source>
</reference>
<dbReference type="InterPro" id="IPR050767">
    <property type="entry name" value="Sel1_AlgK"/>
</dbReference>
<evidence type="ECO:0008006" key="4">
    <source>
        <dbReference type="Google" id="ProtNLM"/>
    </source>
</evidence>
<feature type="signal peptide" evidence="1">
    <location>
        <begin position="1"/>
        <end position="30"/>
    </location>
</feature>
<comment type="caution">
    <text evidence="2">The sequence shown here is derived from an EMBL/GenBank/DDBJ whole genome shotgun (WGS) entry which is preliminary data.</text>
</comment>
<dbReference type="SMART" id="SM00671">
    <property type="entry name" value="SEL1"/>
    <property type="match status" value="6"/>
</dbReference>